<evidence type="ECO:0000313" key="3">
    <source>
        <dbReference type="Proteomes" id="UP000027100"/>
    </source>
</evidence>
<keyword evidence="3" id="KW-1185">Reference proteome</keyword>
<feature type="domain" description="CinA C-terminal" evidence="1">
    <location>
        <begin position="14"/>
        <end position="162"/>
    </location>
</feature>
<dbReference type="OrthoDB" id="9801454at2"/>
<dbReference type="AlphaFoldDB" id="A0A062VK48"/>
<dbReference type="Gene3D" id="3.90.950.20">
    <property type="entry name" value="CinA-like"/>
    <property type="match status" value="1"/>
</dbReference>
<organism evidence="2 3">
    <name type="scientific">Hyphomonas polymorpha PS728</name>
    <dbReference type="NCBI Taxonomy" id="1280954"/>
    <lineage>
        <taxon>Bacteria</taxon>
        <taxon>Pseudomonadati</taxon>
        <taxon>Pseudomonadota</taxon>
        <taxon>Alphaproteobacteria</taxon>
        <taxon>Hyphomonadales</taxon>
        <taxon>Hyphomonadaceae</taxon>
        <taxon>Hyphomonas</taxon>
    </lineage>
</organism>
<accession>A0A062VK48</accession>
<sequence length="183" mass="19533">MRPVEEGERLAFRLAKDVLQAADITGVSLVTAESCTGGYIASLLAGVEGLSHQYEGGVVVYSDQTKIALLGISPEALSRHGSVSREIVSEMAVRIRGLTSAQLALAVSGNTGPRGEAENGRVHIAVADTSGIQHRYYELGDVDRYEGRWLVAIQALDMLLQALTATERQASRREAGVLKQDVG</sequence>
<dbReference type="InterPro" id="IPR036653">
    <property type="entry name" value="CinA-like_C"/>
</dbReference>
<name>A0A062VK48_9PROT</name>
<dbReference type="InterPro" id="IPR008136">
    <property type="entry name" value="CinA_C"/>
</dbReference>
<evidence type="ECO:0000259" key="1">
    <source>
        <dbReference type="Pfam" id="PF02464"/>
    </source>
</evidence>
<dbReference type="Pfam" id="PF02464">
    <property type="entry name" value="CinA"/>
    <property type="match status" value="1"/>
</dbReference>
<dbReference type="eggNOG" id="COG1546">
    <property type="taxonomic scope" value="Bacteria"/>
</dbReference>
<reference evidence="2 3" key="1">
    <citation type="journal article" date="2014" name="Antonie Van Leeuwenhoek">
        <title>Hyphomonas beringensis sp. nov. and Hyphomonas chukchiensis sp. nov., isolated from surface seawater of the Bering Sea and Chukchi Sea.</title>
        <authorList>
            <person name="Li C."/>
            <person name="Lai Q."/>
            <person name="Li G."/>
            <person name="Dong C."/>
            <person name="Wang J."/>
            <person name="Liao Y."/>
            <person name="Shao Z."/>
        </authorList>
    </citation>
    <scope>NUCLEOTIDE SEQUENCE [LARGE SCALE GENOMIC DNA]</scope>
    <source>
        <strain evidence="2 3">PS728</strain>
    </source>
</reference>
<dbReference type="RefSeq" id="WP_051612236.1">
    <property type="nucleotide sequence ID" value="NZ_ARYM01000003.1"/>
</dbReference>
<dbReference type="EMBL" id="ARYM01000003">
    <property type="protein sequence ID" value="KCZ99977.1"/>
    <property type="molecule type" value="Genomic_DNA"/>
</dbReference>
<gene>
    <name evidence="2" type="ORF">HPO_03759</name>
</gene>
<dbReference type="SUPFAM" id="SSF142433">
    <property type="entry name" value="CinA-like"/>
    <property type="match status" value="1"/>
</dbReference>
<dbReference type="Proteomes" id="UP000027100">
    <property type="component" value="Unassembled WGS sequence"/>
</dbReference>
<evidence type="ECO:0000313" key="2">
    <source>
        <dbReference type="EMBL" id="KCZ99977.1"/>
    </source>
</evidence>
<dbReference type="PATRIC" id="fig|1280954.3.peg.765"/>
<comment type="caution">
    <text evidence="2">The sequence shown here is derived from an EMBL/GenBank/DDBJ whole genome shotgun (WGS) entry which is preliminary data.</text>
</comment>
<proteinExistence type="predicted"/>
<protein>
    <submittedName>
        <fullName evidence="2">CinA domain-containing protein</fullName>
    </submittedName>
</protein>
<dbReference type="NCBIfam" id="TIGR00199">
    <property type="entry name" value="PncC_domain"/>
    <property type="match status" value="1"/>
</dbReference>
<dbReference type="STRING" id="1280954.HPO_03759"/>